<accession>A0ABD5ZAV5</accession>
<dbReference type="InterPro" id="IPR050300">
    <property type="entry name" value="GDXG_lipolytic_enzyme"/>
</dbReference>
<sequence>MNEEFGVASAPAADELDPQAQAVVDDVSQLGIPEWSALDIDSARRIEDEVFAASDAPAVARVTDFAISGPAGEIPIRVYHPAPGEQRPVLVFFHGGLWAMGTLDSIDGVCRRLAVRAECVVVSVDYRLAPEHPFPAGLEDCVAAVEWVAEHGDSIGADSASISVAGTSAGGNLAAATCLSVREFGGPTIASQFLLYPITDLSLEHASLDENAAGPLLTRRDVAWAHETYLDSKIDRRNPFAAPLRAPSHADLPPAYVVTAGFDPLRDEGAAYATALRDAGVEAVHDHEPAMPHGFLSLTASVDAADDALDRVADAVKTGF</sequence>
<dbReference type="PANTHER" id="PTHR48081">
    <property type="entry name" value="AB HYDROLASE SUPERFAMILY PROTEIN C4A8.06C"/>
    <property type="match status" value="1"/>
</dbReference>
<dbReference type="Proteomes" id="UP001596481">
    <property type="component" value="Unassembled WGS sequence"/>
</dbReference>
<dbReference type="RefSeq" id="WP_390221655.1">
    <property type="nucleotide sequence ID" value="NZ_JBHTAA010000001.1"/>
</dbReference>
<dbReference type="Pfam" id="PF07859">
    <property type="entry name" value="Abhydrolase_3"/>
    <property type="match status" value="1"/>
</dbReference>
<gene>
    <name evidence="3" type="ORF">ACFQJC_02430</name>
</gene>
<dbReference type="AlphaFoldDB" id="A0ABD5ZAV5"/>
<dbReference type="SUPFAM" id="SSF53474">
    <property type="entry name" value="alpha/beta-Hydrolases"/>
    <property type="match status" value="1"/>
</dbReference>
<keyword evidence="4" id="KW-1185">Reference proteome</keyword>
<reference evidence="3 4" key="1">
    <citation type="journal article" date="2019" name="Int. J. Syst. Evol. Microbiol.">
        <title>The Global Catalogue of Microorganisms (GCM) 10K type strain sequencing project: providing services to taxonomists for standard genome sequencing and annotation.</title>
        <authorList>
            <consortium name="The Broad Institute Genomics Platform"/>
            <consortium name="The Broad Institute Genome Sequencing Center for Infectious Disease"/>
            <person name="Wu L."/>
            <person name="Ma J."/>
        </authorList>
    </citation>
    <scope>NUCLEOTIDE SEQUENCE [LARGE SCALE GENOMIC DNA]</scope>
    <source>
        <strain evidence="3 4">DSM 29988</strain>
    </source>
</reference>
<dbReference type="FunFam" id="3.40.50.1820:FF:000089">
    <property type="entry name" value="Alpha/beta hydrolase"/>
    <property type="match status" value="1"/>
</dbReference>
<dbReference type="EMBL" id="JBHTAA010000001">
    <property type="protein sequence ID" value="MFC7202355.1"/>
    <property type="molecule type" value="Genomic_DNA"/>
</dbReference>
<organism evidence="3 4">
    <name type="scientific">Haloferax namakaokahaiae</name>
    <dbReference type="NCBI Taxonomy" id="1748331"/>
    <lineage>
        <taxon>Archaea</taxon>
        <taxon>Methanobacteriati</taxon>
        <taxon>Methanobacteriota</taxon>
        <taxon>Stenosarchaea group</taxon>
        <taxon>Halobacteria</taxon>
        <taxon>Halobacteriales</taxon>
        <taxon>Haloferacaceae</taxon>
        <taxon>Haloferax</taxon>
    </lineage>
</organism>
<dbReference type="InterPro" id="IPR029058">
    <property type="entry name" value="AB_hydrolase_fold"/>
</dbReference>
<protein>
    <submittedName>
        <fullName evidence="3">Alpha/beta hydrolase</fullName>
    </submittedName>
</protein>
<evidence type="ECO:0000313" key="4">
    <source>
        <dbReference type="Proteomes" id="UP001596481"/>
    </source>
</evidence>
<keyword evidence="1 3" id="KW-0378">Hydrolase</keyword>
<evidence type="ECO:0000259" key="2">
    <source>
        <dbReference type="Pfam" id="PF07859"/>
    </source>
</evidence>
<comment type="caution">
    <text evidence="3">The sequence shown here is derived from an EMBL/GenBank/DDBJ whole genome shotgun (WGS) entry which is preliminary data.</text>
</comment>
<dbReference type="Gene3D" id="3.40.50.1820">
    <property type="entry name" value="alpha/beta hydrolase"/>
    <property type="match status" value="1"/>
</dbReference>
<dbReference type="InterPro" id="IPR013094">
    <property type="entry name" value="AB_hydrolase_3"/>
</dbReference>
<evidence type="ECO:0000256" key="1">
    <source>
        <dbReference type="ARBA" id="ARBA00022801"/>
    </source>
</evidence>
<name>A0ABD5ZAV5_9EURY</name>
<dbReference type="PANTHER" id="PTHR48081:SF8">
    <property type="entry name" value="ALPHA_BETA HYDROLASE FOLD-3 DOMAIN-CONTAINING PROTEIN-RELATED"/>
    <property type="match status" value="1"/>
</dbReference>
<proteinExistence type="predicted"/>
<feature type="domain" description="Alpha/beta hydrolase fold-3" evidence="2">
    <location>
        <begin position="90"/>
        <end position="296"/>
    </location>
</feature>
<evidence type="ECO:0000313" key="3">
    <source>
        <dbReference type="EMBL" id="MFC7202355.1"/>
    </source>
</evidence>
<dbReference type="GO" id="GO:0016787">
    <property type="term" value="F:hydrolase activity"/>
    <property type="evidence" value="ECO:0007669"/>
    <property type="project" value="UniProtKB-KW"/>
</dbReference>